<feature type="domain" description="Siroheme decarboxylase AsnC-like ligand binding" evidence="6">
    <location>
        <begin position="62"/>
        <end position="147"/>
    </location>
</feature>
<name>X1DM22_9ZZZZ</name>
<keyword evidence="1" id="KW-0456">Lyase</keyword>
<dbReference type="AlphaFoldDB" id="X1DM22"/>
<evidence type="ECO:0000259" key="7">
    <source>
        <dbReference type="Pfam" id="PF22451"/>
    </source>
</evidence>
<evidence type="ECO:0000259" key="6">
    <source>
        <dbReference type="Pfam" id="PF17805"/>
    </source>
</evidence>
<protein>
    <recommendedName>
        <fullName evidence="4">siroheme decarboxylase</fullName>
        <ecNumber evidence="4">4.1.1.111</ecNumber>
    </recommendedName>
</protein>
<dbReference type="InterPro" id="IPR036390">
    <property type="entry name" value="WH_DNA-bd_sf"/>
</dbReference>
<comment type="similarity">
    <text evidence="3">Belongs to the Ahb/Nir family.</text>
</comment>
<dbReference type="InterPro" id="IPR050684">
    <property type="entry name" value="HTH-Siroheme_Decarb"/>
</dbReference>
<gene>
    <name evidence="8" type="ORF">S01H4_53922</name>
</gene>
<evidence type="ECO:0000313" key="8">
    <source>
        <dbReference type="EMBL" id="GAH09335.1"/>
    </source>
</evidence>
<comment type="caution">
    <text evidence="8">The sequence shown here is derived from an EMBL/GenBank/DDBJ whole genome shotgun (WGS) entry which is preliminary data.</text>
</comment>
<evidence type="ECO:0000256" key="3">
    <source>
        <dbReference type="ARBA" id="ARBA00023457"/>
    </source>
</evidence>
<dbReference type="GO" id="GO:0016829">
    <property type="term" value="F:lyase activity"/>
    <property type="evidence" value="ECO:0007669"/>
    <property type="project" value="UniProtKB-KW"/>
</dbReference>
<evidence type="ECO:0000256" key="5">
    <source>
        <dbReference type="ARBA" id="ARBA00048470"/>
    </source>
</evidence>
<comment type="catalytic activity">
    <reaction evidence="5">
        <text>siroheme + 2 H(+) = 12,18-didecarboxysiroheme + 2 CO2</text>
        <dbReference type="Rhea" id="RHEA:19093"/>
        <dbReference type="ChEBI" id="CHEBI:15378"/>
        <dbReference type="ChEBI" id="CHEBI:16526"/>
        <dbReference type="ChEBI" id="CHEBI:60052"/>
        <dbReference type="ChEBI" id="CHEBI:140497"/>
        <dbReference type="EC" id="4.1.1.111"/>
    </reaction>
</comment>
<dbReference type="SUPFAM" id="SSF46785">
    <property type="entry name" value="Winged helix' DNA-binding domain"/>
    <property type="match status" value="1"/>
</dbReference>
<feature type="domain" description="Siroheme decarboxylase NirL-like HTH" evidence="7">
    <location>
        <begin position="6"/>
        <end position="52"/>
    </location>
</feature>
<dbReference type="Pfam" id="PF17805">
    <property type="entry name" value="AsnC_trans_reg2"/>
    <property type="match status" value="1"/>
</dbReference>
<dbReference type="Pfam" id="PF22451">
    <property type="entry name" value="NirdL-like_HTH"/>
    <property type="match status" value="1"/>
</dbReference>
<dbReference type="InterPro" id="IPR053953">
    <property type="entry name" value="NirdL-like_HTH"/>
</dbReference>
<proteinExistence type="inferred from homology"/>
<sequence length="160" mass="18407">MLTELEKKLIALIQEDIAVTDRPYLDIAKKLGISEETLLESLQTLCSRGFIRRFGATLRHQKTGFTANAMAAWQVGEDRIEEVGNQMSSFRQVSHCYRRNPTDGWPYNLYTMIHANDEAACRLTARKMSQTASVENYTLLFSRRELKKTSMVYFPSDEDD</sequence>
<dbReference type="PANTHER" id="PTHR43413:SF1">
    <property type="entry name" value="SIROHEME DECARBOXYLASE NIRL SUBUNIT"/>
    <property type="match status" value="1"/>
</dbReference>
<dbReference type="EMBL" id="BART01030975">
    <property type="protein sequence ID" value="GAH09335.1"/>
    <property type="molecule type" value="Genomic_DNA"/>
</dbReference>
<dbReference type="InterPro" id="IPR040523">
    <property type="entry name" value="AsnC_trans_reg2"/>
</dbReference>
<dbReference type="EC" id="4.1.1.111" evidence="4"/>
<comment type="pathway">
    <text evidence="2">Porphyrin-containing compound metabolism.</text>
</comment>
<dbReference type="Gene3D" id="3.30.70.3460">
    <property type="match status" value="1"/>
</dbReference>
<evidence type="ECO:0000256" key="4">
    <source>
        <dbReference type="ARBA" id="ARBA00023471"/>
    </source>
</evidence>
<accession>X1DM22</accession>
<reference evidence="8" key="1">
    <citation type="journal article" date="2014" name="Front. Microbiol.">
        <title>High frequency of phylogenetically diverse reductive dehalogenase-homologous genes in deep subseafloor sedimentary metagenomes.</title>
        <authorList>
            <person name="Kawai M."/>
            <person name="Futagami T."/>
            <person name="Toyoda A."/>
            <person name="Takaki Y."/>
            <person name="Nishi S."/>
            <person name="Hori S."/>
            <person name="Arai W."/>
            <person name="Tsubouchi T."/>
            <person name="Morono Y."/>
            <person name="Uchiyama I."/>
            <person name="Ito T."/>
            <person name="Fujiyama A."/>
            <person name="Inagaki F."/>
            <person name="Takami H."/>
        </authorList>
    </citation>
    <scope>NUCLEOTIDE SEQUENCE</scope>
    <source>
        <strain evidence="8">Expedition CK06-06</strain>
    </source>
</reference>
<evidence type="ECO:0000256" key="2">
    <source>
        <dbReference type="ARBA" id="ARBA00023444"/>
    </source>
</evidence>
<evidence type="ECO:0000256" key="1">
    <source>
        <dbReference type="ARBA" id="ARBA00023239"/>
    </source>
</evidence>
<organism evidence="8">
    <name type="scientific">marine sediment metagenome</name>
    <dbReference type="NCBI Taxonomy" id="412755"/>
    <lineage>
        <taxon>unclassified sequences</taxon>
        <taxon>metagenomes</taxon>
        <taxon>ecological metagenomes</taxon>
    </lineage>
</organism>
<dbReference type="PANTHER" id="PTHR43413">
    <property type="entry name" value="TRANSCRIPTIONAL REGULATOR, ASNC FAMILY"/>
    <property type="match status" value="1"/>
</dbReference>